<dbReference type="InterPro" id="IPR015422">
    <property type="entry name" value="PyrdxlP-dep_Trfase_small"/>
</dbReference>
<dbReference type="PIRSF" id="PIRSF001434">
    <property type="entry name" value="CGS"/>
    <property type="match status" value="1"/>
</dbReference>
<dbReference type="GO" id="GO:0047982">
    <property type="term" value="F:homocysteine desulfhydrase activity"/>
    <property type="evidence" value="ECO:0007669"/>
    <property type="project" value="UniProtKB-EC"/>
</dbReference>
<dbReference type="SUPFAM" id="SSF53383">
    <property type="entry name" value="PLP-dependent transferases"/>
    <property type="match status" value="1"/>
</dbReference>
<dbReference type="InterPro" id="IPR015424">
    <property type="entry name" value="PyrdxlP-dep_Trfase"/>
</dbReference>
<evidence type="ECO:0000313" key="10">
    <source>
        <dbReference type="EMBL" id="SCF34918.1"/>
    </source>
</evidence>
<reference evidence="10 11" key="1">
    <citation type="submission" date="2016-06" db="EMBL/GenBank/DDBJ databases">
        <authorList>
            <person name="Kjaerup R.B."/>
            <person name="Dalgaard T.S."/>
            <person name="Juul-Madsen H.R."/>
        </authorList>
    </citation>
    <scope>NUCLEOTIDE SEQUENCE [LARGE SCALE GENOMIC DNA]</scope>
    <source>
        <strain evidence="10 11">DSM 43821</strain>
    </source>
</reference>
<dbReference type="EMBL" id="LT607410">
    <property type="protein sequence ID" value="SCF34918.1"/>
    <property type="molecule type" value="Genomic_DNA"/>
</dbReference>
<dbReference type="Gene3D" id="3.40.640.10">
    <property type="entry name" value="Type I PLP-dependent aspartate aminotransferase-like (Major domain)"/>
    <property type="match status" value="1"/>
</dbReference>
<comment type="catalytic activity">
    <reaction evidence="7">
        <text>L-methionine + H2O = methanethiol + 2-oxobutanoate + NH4(+)</text>
        <dbReference type="Rhea" id="RHEA:23800"/>
        <dbReference type="ChEBI" id="CHEBI:15377"/>
        <dbReference type="ChEBI" id="CHEBI:16007"/>
        <dbReference type="ChEBI" id="CHEBI:16763"/>
        <dbReference type="ChEBI" id="CHEBI:28938"/>
        <dbReference type="ChEBI" id="CHEBI:57844"/>
        <dbReference type="EC" id="4.4.1.11"/>
    </reaction>
    <physiologicalReaction direction="left-to-right" evidence="7">
        <dbReference type="Rhea" id="RHEA:23801"/>
    </physiologicalReaction>
</comment>
<dbReference type="Pfam" id="PF01053">
    <property type="entry name" value="Cys_Met_Meta_PP"/>
    <property type="match status" value="1"/>
</dbReference>
<comment type="similarity">
    <text evidence="2 9">Belongs to the trans-sulfuration enzymes family.</text>
</comment>
<keyword evidence="10" id="KW-0456">Lyase</keyword>
<evidence type="ECO:0000313" key="11">
    <source>
        <dbReference type="Proteomes" id="UP000198228"/>
    </source>
</evidence>
<evidence type="ECO:0000256" key="8">
    <source>
        <dbReference type="PIRSR" id="PIRSR001434-2"/>
    </source>
</evidence>
<evidence type="ECO:0000256" key="1">
    <source>
        <dbReference type="ARBA" id="ARBA00001933"/>
    </source>
</evidence>
<dbReference type="InterPro" id="IPR054542">
    <property type="entry name" value="Cys_met_metab_PP"/>
</dbReference>
<evidence type="ECO:0000256" key="5">
    <source>
        <dbReference type="ARBA" id="ARBA00047199"/>
    </source>
</evidence>
<evidence type="ECO:0000256" key="9">
    <source>
        <dbReference type="RuleBase" id="RU362118"/>
    </source>
</evidence>
<keyword evidence="3 8" id="KW-0663">Pyridoxal phosphate</keyword>
<evidence type="ECO:0000256" key="3">
    <source>
        <dbReference type="ARBA" id="ARBA00022898"/>
    </source>
</evidence>
<dbReference type="InterPro" id="IPR000277">
    <property type="entry name" value="Cys/Met-Metab_PyrdxlP-dep_enz"/>
</dbReference>
<dbReference type="GO" id="GO:0030170">
    <property type="term" value="F:pyridoxal phosphate binding"/>
    <property type="evidence" value="ECO:0007669"/>
    <property type="project" value="InterPro"/>
</dbReference>
<dbReference type="AlphaFoldDB" id="A0A1C4ZPL1"/>
<evidence type="ECO:0000256" key="4">
    <source>
        <dbReference type="ARBA" id="ARBA00047175"/>
    </source>
</evidence>
<dbReference type="FunFam" id="3.40.640.10:FF:000046">
    <property type="entry name" value="Cystathionine gamma-lyase"/>
    <property type="match status" value="1"/>
</dbReference>
<dbReference type="PANTHER" id="PTHR11808:SF85">
    <property type="entry name" value="CYSTATHIONINE GAMMA-LYASE-RELATED"/>
    <property type="match status" value="1"/>
</dbReference>
<dbReference type="Proteomes" id="UP000198228">
    <property type="component" value="Chromosome I"/>
</dbReference>
<organism evidence="10 11">
    <name type="scientific">Micromonospora purpureochromogenes</name>
    <dbReference type="NCBI Taxonomy" id="47872"/>
    <lineage>
        <taxon>Bacteria</taxon>
        <taxon>Bacillati</taxon>
        <taxon>Actinomycetota</taxon>
        <taxon>Actinomycetes</taxon>
        <taxon>Micromonosporales</taxon>
        <taxon>Micromonosporaceae</taxon>
        <taxon>Micromonospora</taxon>
    </lineage>
</organism>
<dbReference type="GO" id="GO:0004123">
    <property type="term" value="F:cystathionine gamma-lyase activity"/>
    <property type="evidence" value="ECO:0007669"/>
    <property type="project" value="TreeGrafter"/>
</dbReference>
<dbReference type="GO" id="GO:0018826">
    <property type="term" value="F:methionine gamma-lyase activity"/>
    <property type="evidence" value="ECO:0007669"/>
    <property type="project" value="UniProtKB-EC"/>
</dbReference>
<sequence length="402" mass="41219">MTGFGTIAVHGDDGLVPGRAVAPPIVQSATFSAESDEQFTAIATETRGSSFYTRYGNPNHAQVAAVVAELEGAETGLVTASGMGAISTVALALLSAGDHVVVQRSTYGGTTSLATGLLPRFGVSCTQVDQTDVGAFERAMRQRTRLVLVETPSNPLLELTDVTAVVELAHAAGALVVVDNTFATPVNQRPMGAGADLVWHSGTKFLGGHSDVSAGVVVGSAELIERVWQTAIVTGSTLGPVDAWLLLRGIRTLPLRVQRHNANALALAEAMEGHPAVARVRYPGLPSHPQHTLARRQMTGFGGVLSVEVKAGRAGAAALLAGLGLAKRAASLGSVSTLVVHPRSMWAGIVDADQLAASGISDGLVRVSTGIEDTADLVDDFLAALDKAADPGQPGGGPRQGA</sequence>
<evidence type="ECO:0000256" key="7">
    <source>
        <dbReference type="ARBA" id="ARBA00052699"/>
    </source>
</evidence>
<dbReference type="EC" id="4.4.1.2" evidence="4"/>
<accession>A0A1C4ZPL1</accession>
<evidence type="ECO:0000256" key="6">
    <source>
        <dbReference type="ARBA" id="ARBA00048780"/>
    </source>
</evidence>
<comment type="cofactor">
    <cofactor evidence="1 9">
        <name>pyridoxal 5'-phosphate</name>
        <dbReference type="ChEBI" id="CHEBI:597326"/>
    </cofactor>
</comment>
<evidence type="ECO:0000256" key="2">
    <source>
        <dbReference type="ARBA" id="ARBA00009077"/>
    </source>
</evidence>
<dbReference type="PROSITE" id="PS00868">
    <property type="entry name" value="CYS_MET_METAB_PP"/>
    <property type="match status" value="1"/>
</dbReference>
<protein>
    <recommendedName>
        <fullName evidence="4">homocysteine desulfhydrase</fullName>
        <ecNumber evidence="4">4.4.1.2</ecNumber>
    </recommendedName>
    <alternativeName>
        <fullName evidence="5">Homocysteine desulfhydrase</fullName>
    </alternativeName>
</protein>
<dbReference type="GO" id="GO:0019346">
    <property type="term" value="P:transsulfuration"/>
    <property type="evidence" value="ECO:0007669"/>
    <property type="project" value="InterPro"/>
</dbReference>
<proteinExistence type="inferred from homology"/>
<feature type="modified residue" description="N6-(pyridoxal phosphate)lysine" evidence="8">
    <location>
        <position position="204"/>
    </location>
</feature>
<dbReference type="InterPro" id="IPR015421">
    <property type="entry name" value="PyrdxlP-dep_Trfase_major"/>
</dbReference>
<dbReference type="CDD" id="cd00614">
    <property type="entry name" value="CGS_like"/>
    <property type="match status" value="1"/>
</dbReference>
<dbReference type="Gene3D" id="3.90.1150.10">
    <property type="entry name" value="Aspartate Aminotransferase, domain 1"/>
    <property type="match status" value="1"/>
</dbReference>
<dbReference type="GO" id="GO:0005737">
    <property type="term" value="C:cytoplasm"/>
    <property type="evidence" value="ECO:0007669"/>
    <property type="project" value="TreeGrafter"/>
</dbReference>
<gene>
    <name evidence="10" type="ORF">GA0074696_4697</name>
</gene>
<name>A0A1C4ZPL1_9ACTN</name>
<dbReference type="RefSeq" id="WP_088963066.1">
    <property type="nucleotide sequence ID" value="NZ_LT607410.1"/>
</dbReference>
<dbReference type="GO" id="GO:0019343">
    <property type="term" value="P:cysteine biosynthetic process via cystathionine"/>
    <property type="evidence" value="ECO:0007669"/>
    <property type="project" value="TreeGrafter"/>
</dbReference>
<comment type="catalytic activity">
    <reaction evidence="6">
        <text>L-homocysteine + H2O = 2-oxobutanoate + hydrogen sulfide + NH4(+) + H(+)</text>
        <dbReference type="Rhea" id="RHEA:14501"/>
        <dbReference type="ChEBI" id="CHEBI:15377"/>
        <dbReference type="ChEBI" id="CHEBI:15378"/>
        <dbReference type="ChEBI" id="CHEBI:16763"/>
        <dbReference type="ChEBI" id="CHEBI:28938"/>
        <dbReference type="ChEBI" id="CHEBI:29919"/>
        <dbReference type="ChEBI" id="CHEBI:58199"/>
        <dbReference type="EC" id="4.4.1.2"/>
    </reaction>
    <physiologicalReaction direction="left-to-right" evidence="6">
        <dbReference type="Rhea" id="RHEA:14502"/>
    </physiologicalReaction>
</comment>
<dbReference type="PANTHER" id="PTHR11808">
    <property type="entry name" value="TRANS-SULFURATION ENZYME FAMILY MEMBER"/>
    <property type="match status" value="1"/>
</dbReference>